<dbReference type="InterPro" id="IPR051071">
    <property type="entry name" value="LRR-bact_E3_ubiq_ligases"/>
</dbReference>
<keyword evidence="3" id="KW-0677">Repeat</keyword>
<evidence type="ECO:0000256" key="2">
    <source>
        <dbReference type="ARBA" id="ARBA00022614"/>
    </source>
</evidence>
<dbReference type="PANTHER" id="PTHR47114">
    <property type="match status" value="1"/>
</dbReference>
<feature type="region of interest" description="Disordered" evidence="4">
    <location>
        <begin position="91"/>
        <end position="118"/>
    </location>
</feature>
<keyword evidence="6" id="KW-1185">Reference proteome</keyword>
<dbReference type="RefSeq" id="WP_136991085.1">
    <property type="nucleotide sequence ID" value="NZ_SZPQ01000022.1"/>
</dbReference>
<proteinExistence type="inferred from homology"/>
<dbReference type="InterPro" id="IPR032675">
    <property type="entry name" value="LRR_dom_sf"/>
</dbReference>
<dbReference type="Gene3D" id="3.80.10.10">
    <property type="entry name" value="Ribonuclease Inhibitor"/>
    <property type="match status" value="2"/>
</dbReference>
<evidence type="ECO:0000313" key="5">
    <source>
        <dbReference type="EMBL" id="TKI05120.1"/>
    </source>
</evidence>
<dbReference type="InterPro" id="IPR003591">
    <property type="entry name" value="Leu-rich_rpt_typical-subtyp"/>
</dbReference>
<dbReference type="PANTHER" id="PTHR47114:SF2">
    <property type="entry name" value="OLIGODENDROCYTE-MYELIN GLYCOPROTEIN"/>
    <property type="match status" value="1"/>
</dbReference>
<sequence length="1415" mass="156382">MKQVRAELFLRALLLITNANTTLYQARAGNAATGGINAATPVYSGFSPRHGAHGRLAGIAQRRSAHIPDPVSDESAFFFGASVMTKTPLDRNARAARHSDDQPVRGIESAEEKGTAKADGLIDRSIEQEEIAPSDPSSALASLTASIRRYLIKHQLIAPEDQYDRSVVINSAIHFIIHTSGGLEKIARQLLKPSGEYGAHKRESLTRERQFAVIGHWLEALVFEEGLSACVAGIIRRLTGQNRCRPGRPLQLPLSALKTLLTDWLESGPGSLNGTLAPALNLNNLSARYILHEVIFERLPMLALSEQTLSASSISIGTLDGGYLHAAMLFMRLTGVETGDYSTDELIALGGSLEDILREGAADPALLALFNVPAALFYARQRAEQVWDKTDDDAGGDNTEGDKKNALAAFFAAGDARKTAANPYEKLITLLENFRSRLQLAQMIRETGIPAAAQEEEGDADKFCAPRLKDDLFEAGENGIDAIFDRQNKRIAEQYALVDSLLLSQVFTGMSPSEKSFLQKADIYRALAEFSSFHAISHQIAVLAIPHHAYVIPLAPDVELLYAVSDGQKRVYALRLRDDGYWLDRVDFHTERYYALMTDGAACRRDPDYKLKVSAKTQDAYLLKKAGEPALRLTDALARKHQDLFFQRLHQSGYDQTAMEKARDFLLSFIPFYDCVTGVSVGRTAAVFSCAMDLIGLVPLVGQGIALGGKFTQAGAKGSLMAYQSMARSLAVRETLRAALQQGYRQLVRQAALPMAAELNRAALITLGVQALKAFDPGLEYLMLASRGALRQAVQAAEVIKNNVPVWKKILWQYRLASLQPSMTDGHRLIKEGRLAGTDKPVSIVRLSGDTYFRKSIYAQIDPRTGAVFGKKYTLSPQGELKAIPQPLAKRLKNILDYGLSGRGAPRAARRMALQTAERAAVSRVPPDVLLRWLENRRLAVPVSRSQFLQLHNLREEQLARYVTPTGVLTADAEILLATAGFNDWNRLLTLPPEIQLIIIRHLDIRSLNNLMLAFPSLSQSHIRIDNLRHLAEERLNALINRMTEANNAWALEAVATEKRWLVLSVINGYFASEHRNMLLAGMRLRRLPPCLPEDLRVLDVSANLLSRLPDNLPPSLHQLDVRINKLVLLTENLPPTLTWLSAAYNQLTRLPNRLPSMLTYMDVSRNNLNILPEYLPETLSYLDISGNTLTLLPSGLPPALLFFKASNNAINQLPNNLPGRLHRLELQSNLLQALPEPLPHSLQFIDVTNNVLSSLPAIMPRELMRLDVAKNRLEALPSLLPPNLLILNAENNFLTHLPKALPPRLKELNVAYNNLLTLPDSLPPFLAVLDANNNMLAELPSILPLGLSSLSLSHNLLRALPENLPDGLQRLLIAYNQLERLPTSLPATLQWLNIMYTGISGPLNNLPQGIEIIR</sequence>
<dbReference type="EMBL" id="SZPQ01000022">
    <property type="protein sequence ID" value="TKI05120.1"/>
    <property type="molecule type" value="Genomic_DNA"/>
</dbReference>
<comment type="caution">
    <text evidence="5">The sequence shown here is derived from an EMBL/GenBank/DDBJ whole genome shotgun (WGS) entry which is preliminary data.</text>
</comment>
<accession>A0ABY2SIS1</accession>
<comment type="similarity">
    <text evidence="1">Belongs to the LRR-containing bacterial E3 ligase family.</text>
</comment>
<dbReference type="SMART" id="SM00364">
    <property type="entry name" value="LRR_BAC"/>
    <property type="match status" value="14"/>
</dbReference>
<name>A0ABY2SIS1_9HYPH</name>
<gene>
    <name evidence="5" type="ORF">FCN80_15580</name>
</gene>
<organism evidence="5 6">
    <name type="scientific">Martelella alba</name>
    <dbReference type="NCBI Taxonomy" id="2590451"/>
    <lineage>
        <taxon>Bacteria</taxon>
        <taxon>Pseudomonadati</taxon>
        <taxon>Pseudomonadota</taxon>
        <taxon>Alphaproteobacteria</taxon>
        <taxon>Hyphomicrobiales</taxon>
        <taxon>Aurantimonadaceae</taxon>
        <taxon>Martelella</taxon>
    </lineage>
</organism>
<evidence type="ECO:0000313" key="6">
    <source>
        <dbReference type="Proteomes" id="UP000305202"/>
    </source>
</evidence>
<reference evidence="5 6" key="1">
    <citation type="submission" date="2019-04" db="EMBL/GenBank/DDBJ databases">
        <authorList>
            <person name="Li M."/>
            <person name="Gao C."/>
        </authorList>
    </citation>
    <scope>NUCLEOTIDE SEQUENCE [LARGE SCALE GENOMIC DNA]</scope>
    <source>
        <strain evidence="5 6">BGMRC 2031</strain>
    </source>
</reference>
<evidence type="ECO:0008006" key="7">
    <source>
        <dbReference type="Google" id="ProtNLM"/>
    </source>
</evidence>
<dbReference type="Proteomes" id="UP000305202">
    <property type="component" value="Unassembled WGS sequence"/>
</dbReference>
<protein>
    <recommendedName>
        <fullName evidence="7">Leucine-rich repeat (LRR) protein</fullName>
    </recommendedName>
</protein>
<dbReference type="SUPFAM" id="SSF52058">
    <property type="entry name" value="L domain-like"/>
    <property type="match status" value="2"/>
</dbReference>
<evidence type="ECO:0000256" key="4">
    <source>
        <dbReference type="SAM" id="MobiDB-lite"/>
    </source>
</evidence>
<keyword evidence="2" id="KW-0433">Leucine-rich repeat</keyword>
<evidence type="ECO:0000256" key="3">
    <source>
        <dbReference type="ARBA" id="ARBA00022737"/>
    </source>
</evidence>
<dbReference type="SMART" id="SM00369">
    <property type="entry name" value="LRR_TYP"/>
    <property type="match status" value="4"/>
</dbReference>
<evidence type="ECO:0000256" key="1">
    <source>
        <dbReference type="ARBA" id="ARBA00009868"/>
    </source>
</evidence>